<dbReference type="Pfam" id="PF16009">
    <property type="entry name" value="DUF4779"/>
    <property type="match status" value="1"/>
</dbReference>
<organism evidence="3 4">
    <name type="scientific">Diabrotica virgifera virgifera</name>
    <name type="common">western corn rootworm</name>
    <dbReference type="NCBI Taxonomy" id="50390"/>
    <lineage>
        <taxon>Eukaryota</taxon>
        <taxon>Metazoa</taxon>
        <taxon>Ecdysozoa</taxon>
        <taxon>Arthropoda</taxon>
        <taxon>Hexapoda</taxon>
        <taxon>Insecta</taxon>
        <taxon>Pterygota</taxon>
        <taxon>Neoptera</taxon>
        <taxon>Endopterygota</taxon>
        <taxon>Coleoptera</taxon>
        <taxon>Polyphaga</taxon>
        <taxon>Cucujiformia</taxon>
        <taxon>Chrysomeloidea</taxon>
        <taxon>Chrysomelidae</taxon>
        <taxon>Galerucinae</taxon>
        <taxon>Diabroticina</taxon>
        <taxon>Diabroticites</taxon>
        <taxon>Diabrotica</taxon>
    </lineage>
</organism>
<feature type="compositionally biased region" description="Basic and acidic residues" evidence="1">
    <location>
        <begin position="203"/>
        <end position="228"/>
    </location>
</feature>
<sequence>MIVYTIFTAIVFSKLSLAGRLPFPYAVGVGNLNGSTAEALPSAEQLVANAFVEEVLGDVREIQPLEKLDPLKATLPLDGKDDIDEADTNQDDQKSEQTTAEADGNDHDKISQVQKQYKGKKGHKSAKFGEKKGHKKGHKTKGYNNRFHKDEYVKEHKLYGDAYRDNHKNRYVDSQSRHANKDRGYGRSDKHSHSHSANRFGKKGVDDVGKYDDHHEDFDNDSKHEQINRHKTKRIKIKHENPYPNHRPY</sequence>
<protein>
    <submittedName>
        <fullName evidence="3">Uncharacterized protein</fullName>
    </submittedName>
</protein>
<keyword evidence="2" id="KW-0732">Signal</keyword>
<feature type="compositionally biased region" description="Basic residues" evidence="1">
    <location>
        <begin position="117"/>
        <end position="141"/>
    </location>
</feature>
<evidence type="ECO:0000313" key="3">
    <source>
        <dbReference type="EnsemblMetazoa" id="XP_050519456.1"/>
    </source>
</evidence>
<feature type="chain" id="PRO_5047200031" evidence="2">
    <location>
        <begin position="19"/>
        <end position="249"/>
    </location>
</feature>
<name>A0ABM5LAI8_DIAVI</name>
<feature type="compositionally biased region" description="Acidic residues" evidence="1">
    <location>
        <begin position="81"/>
        <end position="90"/>
    </location>
</feature>
<feature type="compositionally biased region" description="Basic residues" evidence="1">
    <location>
        <begin position="192"/>
        <end position="202"/>
    </location>
</feature>
<dbReference type="InterPro" id="IPR031959">
    <property type="entry name" value="DUF4779"/>
</dbReference>
<evidence type="ECO:0000313" key="4">
    <source>
        <dbReference type="Proteomes" id="UP001652700"/>
    </source>
</evidence>
<feature type="region of interest" description="Disordered" evidence="1">
    <location>
        <begin position="73"/>
        <end position="249"/>
    </location>
</feature>
<evidence type="ECO:0000256" key="1">
    <source>
        <dbReference type="SAM" id="MobiDB-lite"/>
    </source>
</evidence>
<reference evidence="3" key="1">
    <citation type="submission" date="2025-05" db="UniProtKB">
        <authorList>
            <consortium name="EnsemblMetazoa"/>
        </authorList>
    </citation>
    <scope>IDENTIFICATION</scope>
</reference>
<feature type="compositionally biased region" description="Basic and acidic residues" evidence="1">
    <location>
        <begin position="147"/>
        <end position="191"/>
    </location>
</feature>
<accession>A0ABM5LAI8</accession>
<dbReference type="RefSeq" id="XP_050519456.1">
    <property type="nucleotide sequence ID" value="XM_050663499.1"/>
</dbReference>
<keyword evidence="4" id="KW-1185">Reference proteome</keyword>
<evidence type="ECO:0000256" key="2">
    <source>
        <dbReference type="SAM" id="SignalP"/>
    </source>
</evidence>
<dbReference type="EnsemblMetazoa" id="XM_050663499.1">
    <property type="protein sequence ID" value="XP_050519456.1"/>
    <property type="gene ID" value="LOC126893383"/>
</dbReference>
<dbReference type="Proteomes" id="UP001652700">
    <property type="component" value="Unplaced"/>
</dbReference>
<dbReference type="GeneID" id="126893383"/>
<proteinExistence type="predicted"/>
<feature type="signal peptide" evidence="2">
    <location>
        <begin position="1"/>
        <end position="18"/>
    </location>
</feature>